<dbReference type="Pfam" id="PF01825">
    <property type="entry name" value="GPS"/>
    <property type="match status" value="1"/>
</dbReference>
<evidence type="ECO:0000259" key="8">
    <source>
        <dbReference type="PROSITE" id="PS50261"/>
    </source>
</evidence>
<keyword evidence="9" id="KW-0675">Receptor</keyword>
<dbReference type="Gene3D" id="1.20.1070.10">
    <property type="entry name" value="Rhodopsin 7-helix transmembrane proteins"/>
    <property type="match status" value="1"/>
</dbReference>
<dbReference type="OrthoDB" id="6134459at2759"/>
<evidence type="ECO:0000256" key="6">
    <source>
        <dbReference type="SAM" id="Phobius"/>
    </source>
</evidence>
<evidence type="ECO:0000256" key="1">
    <source>
        <dbReference type="ARBA" id="ARBA00004141"/>
    </source>
</evidence>
<dbReference type="GO" id="GO:0004930">
    <property type="term" value="F:G protein-coupled receptor activity"/>
    <property type="evidence" value="ECO:0007669"/>
    <property type="project" value="InterPro"/>
</dbReference>
<dbReference type="InterPro" id="IPR000203">
    <property type="entry name" value="GPS"/>
</dbReference>
<dbReference type="PROSITE" id="PS50221">
    <property type="entry name" value="GAIN_B"/>
    <property type="match status" value="1"/>
</dbReference>
<dbReference type="Pfam" id="PF00002">
    <property type="entry name" value="7tm_2"/>
    <property type="match status" value="1"/>
</dbReference>
<dbReference type="EMBL" id="VCAZ01000035">
    <property type="protein sequence ID" value="TSL68251.1"/>
    <property type="molecule type" value="Genomic_DNA"/>
</dbReference>
<proteinExistence type="predicted"/>
<dbReference type="InterPro" id="IPR046338">
    <property type="entry name" value="GAIN_dom_sf"/>
</dbReference>
<evidence type="ECO:0000256" key="2">
    <source>
        <dbReference type="ARBA" id="ARBA00022692"/>
    </source>
</evidence>
<dbReference type="PROSITE" id="PS50261">
    <property type="entry name" value="G_PROTEIN_RECEP_F2_4"/>
    <property type="match status" value="1"/>
</dbReference>
<feature type="transmembrane region" description="Helical" evidence="6">
    <location>
        <begin position="659"/>
        <end position="679"/>
    </location>
</feature>
<dbReference type="InterPro" id="IPR017981">
    <property type="entry name" value="GPCR_2-like_7TM"/>
</dbReference>
<evidence type="ECO:0000313" key="9">
    <source>
        <dbReference type="EMBL" id="TSL68251.1"/>
    </source>
</evidence>
<evidence type="ECO:0000259" key="7">
    <source>
        <dbReference type="PROSITE" id="PS50221"/>
    </source>
</evidence>
<reference evidence="9 10" key="1">
    <citation type="journal article" date="2019" name="Genome Biol. Evol.">
        <title>Whole-Genome Sequencing of the Giant Devil Catfish, Bagarius yarrelli.</title>
        <authorList>
            <person name="Jiang W."/>
            <person name="Lv Y."/>
            <person name="Cheng L."/>
            <person name="Yang K."/>
            <person name="Chao B."/>
            <person name="Wang X."/>
            <person name="Li Y."/>
            <person name="Pan X."/>
            <person name="You X."/>
            <person name="Zhang Y."/>
            <person name="Yang J."/>
            <person name="Li J."/>
            <person name="Zhang X."/>
            <person name="Liu S."/>
            <person name="Sun C."/>
            <person name="Yang J."/>
            <person name="Shi Q."/>
        </authorList>
    </citation>
    <scope>NUCLEOTIDE SEQUENCE [LARGE SCALE GENOMIC DNA]</scope>
    <source>
        <strain evidence="9">JWS20170419001</strain>
        <tissue evidence="9">Muscle</tissue>
    </source>
</reference>
<feature type="transmembrane region" description="Helical" evidence="6">
    <location>
        <begin position="691"/>
        <end position="709"/>
    </location>
</feature>
<organism evidence="9 10">
    <name type="scientific">Bagarius yarrelli</name>
    <name type="common">Goonch</name>
    <name type="synonym">Bagrus yarrelli</name>
    <dbReference type="NCBI Taxonomy" id="175774"/>
    <lineage>
        <taxon>Eukaryota</taxon>
        <taxon>Metazoa</taxon>
        <taxon>Chordata</taxon>
        <taxon>Craniata</taxon>
        <taxon>Vertebrata</taxon>
        <taxon>Euteleostomi</taxon>
        <taxon>Actinopterygii</taxon>
        <taxon>Neopterygii</taxon>
        <taxon>Teleostei</taxon>
        <taxon>Ostariophysi</taxon>
        <taxon>Siluriformes</taxon>
        <taxon>Sisoridae</taxon>
        <taxon>Sisorinae</taxon>
        <taxon>Bagarius</taxon>
    </lineage>
</organism>
<name>A0A556U0V6_BAGYA</name>
<protein>
    <submittedName>
        <fullName evidence="9">Adhesion G protein-coupled receptor G3</fullName>
    </submittedName>
</protein>
<comment type="caution">
    <text evidence="9">The sequence shown here is derived from an EMBL/GenBank/DDBJ whole genome shotgun (WGS) entry which is preliminary data.</text>
</comment>
<feature type="domain" description="GAIN-B" evidence="7">
    <location>
        <begin position="52"/>
        <end position="207"/>
    </location>
</feature>
<dbReference type="AlphaFoldDB" id="A0A556U0V6"/>
<dbReference type="PANTHER" id="PTHR12011:SF285">
    <property type="entry name" value="ADHESION G PROTEIN-COUPLED RECEPTOR G3"/>
    <property type="match status" value="1"/>
</dbReference>
<evidence type="ECO:0000313" key="10">
    <source>
        <dbReference type="Proteomes" id="UP000319801"/>
    </source>
</evidence>
<feature type="transmembrane region" description="Helical" evidence="6">
    <location>
        <begin position="764"/>
        <end position="786"/>
    </location>
</feature>
<keyword evidence="10" id="KW-1185">Reference proteome</keyword>
<evidence type="ECO:0000256" key="3">
    <source>
        <dbReference type="ARBA" id="ARBA00022989"/>
    </source>
</evidence>
<evidence type="ECO:0000256" key="5">
    <source>
        <dbReference type="ARBA" id="ARBA00023157"/>
    </source>
</evidence>
<dbReference type="PANTHER" id="PTHR12011">
    <property type="entry name" value="ADHESION G-PROTEIN COUPLED RECEPTOR"/>
    <property type="match status" value="1"/>
</dbReference>
<accession>A0A556U0V6</accession>
<sequence length="802" mass="91132">MCSELFATDNIIKKMYIKMEKKFLDVLIGSFFNGTVIHYELEVFYLSVFKLDMMQPNDHGLVQISAPKVTDDDLIVDVFIPTKPFVNVSEEQRKVGIVTYHTADLFIHDPKTALKSKVIRVETVGHEIKHLSDLLVIKFTMNRKETILTENQTLSCLFYNVDAAVGQEWNDMGSFTNLEHYNSSNTVTCSYSHMTPFAVLLKVKQRHFHPNPCVSECSPFPPQYQLSVDRIGSHLVSGRAKKHFIDQVIKIDFQGTNKTYEYENFKVTVVNMNLMSPMEDNRVKISAPQLSDDDPPTDIFILYEPFRNVSIMQYNVGVVTYSSTQQFVVSSTSTFKKIYSYVSFSMFLQNDFNTVLKSTVIQITYSGCEIKNLSSQLVINFPVNSSDITPVNYNLSCQFYNETDNRTENILFYNSTELKIEEKLTSLLCTWEGSECYVECGPFNLTTTFMGGDLVLVHPITGQNESQLVFSMGETVPNYHLSLEVFVPIEPFQSVPEKQKKVAVVTYSSARHFMRNYTLSCQFYDEKENKWDDMGSSTKLENLNGSSIVSCSYNHMTPFAVLLAKLKTDYGHIIHIPPEALKRSIGINDSSVSLVVSVLSKNIFQAPSVQRSVHEKVLGVWLGKEDLQNLSQPVQMKFVNTSQNSGSVQDAKDVRHLEYITYIGSSLSVIFTAIIVMLFLIQRKKKTEQSIIIHVQLSGSLFLLHLFFLTSTLGSGTEKKPLCQCLGLILHWALLASFTWTAIEGFHLYLLLVRVFNIYIRRYLLKLSFVGWGAPIIVVMICGLAGDYGKYRLSEHNNETNL</sequence>
<keyword evidence="4 6" id="KW-0472">Membrane</keyword>
<dbReference type="InterPro" id="IPR057244">
    <property type="entry name" value="GAIN_B"/>
</dbReference>
<dbReference type="GO" id="GO:0005886">
    <property type="term" value="C:plasma membrane"/>
    <property type="evidence" value="ECO:0007669"/>
    <property type="project" value="TreeGrafter"/>
</dbReference>
<dbReference type="InterPro" id="IPR000832">
    <property type="entry name" value="GPCR_2_secretin-like"/>
</dbReference>
<dbReference type="Proteomes" id="UP000319801">
    <property type="component" value="Unassembled WGS sequence"/>
</dbReference>
<keyword evidence="3 6" id="KW-1133">Transmembrane helix</keyword>
<evidence type="ECO:0000256" key="4">
    <source>
        <dbReference type="ARBA" id="ARBA00023136"/>
    </source>
</evidence>
<gene>
    <name evidence="9" type="ORF">Baya_6032</name>
</gene>
<dbReference type="SMART" id="SM00303">
    <property type="entry name" value="GPS"/>
    <property type="match status" value="2"/>
</dbReference>
<dbReference type="PRINTS" id="PR00249">
    <property type="entry name" value="GPCRSECRETIN"/>
</dbReference>
<comment type="subcellular location">
    <subcellularLocation>
        <location evidence="1">Membrane</location>
        <topology evidence="1">Multi-pass membrane protein</topology>
    </subcellularLocation>
</comment>
<dbReference type="GO" id="GO:0007189">
    <property type="term" value="P:adenylate cyclase-activating G protein-coupled receptor signaling pathway"/>
    <property type="evidence" value="ECO:0007669"/>
    <property type="project" value="TreeGrafter"/>
</dbReference>
<keyword evidence="2 6" id="KW-0812">Transmembrane</keyword>
<dbReference type="GO" id="GO:0007166">
    <property type="term" value="P:cell surface receptor signaling pathway"/>
    <property type="evidence" value="ECO:0007669"/>
    <property type="project" value="InterPro"/>
</dbReference>
<feature type="transmembrane region" description="Helical" evidence="6">
    <location>
        <begin position="729"/>
        <end position="752"/>
    </location>
</feature>
<dbReference type="Gene3D" id="2.60.220.50">
    <property type="match status" value="2"/>
</dbReference>
<feature type="domain" description="G-protein coupled receptors family 2 profile 2" evidence="8">
    <location>
        <begin position="657"/>
        <end position="802"/>
    </location>
</feature>
<keyword evidence="5" id="KW-1015">Disulfide bond</keyword>